<dbReference type="Pfam" id="PF01501">
    <property type="entry name" value="Glyco_transf_8"/>
    <property type="match status" value="1"/>
</dbReference>
<keyword evidence="8" id="KW-0464">Manganese</keyword>
<dbReference type="FunFam" id="3.90.550.10:FF:000092">
    <property type="entry name" value="Glycogenin 2"/>
    <property type="match status" value="1"/>
</dbReference>
<dbReference type="STRING" id="1754192.A0A1Y1WPR2"/>
<dbReference type="SUPFAM" id="SSF53448">
    <property type="entry name" value="Nucleotide-diphospho-sugar transferases"/>
    <property type="match status" value="1"/>
</dbReference>
<protein>
    <recommendedName>
        <fullName evidence="10">glycogenin glucosyltransferase</fullName>
        <ecNumber evidence="10">2.4.1.186</ecNumber>
    </recommendedName>
</protein>
<dbReference type="InterPro" id="IPR029044">
    <property type="entry name" value="Nucleotide-diphossugar_trans"/>
</dbReference>
<keyword evidence="4 14" id="KW-0808">Transferase</keyword>
<sequence length="233" mass="26591">MVNTNGFVTLLTSDSYIQGVVALAHSLHLTHTQNELVCLVTKNISSYIIEQLEKPGDLYDKVIRVDEYDSNDQKNLELLGRPELGITFTKLNVWKLVQYDYVAFLDADTIVLKNIDSLFDQIKKVYDHGDIAFLAAPDVGWPDHFNSGVFVCKPDLKIYSDLVTYSKTMGSFDGGDQGLLNRYFNQWLNIPNARLSFNYNVTPSAYYTYAPAYQEHQNDINVVHFIGNNKPWF</sequence>
<evidence type="ECO:0000256" key="6">
    <source>
        <dbReference type="ARBA" id="ARBA00023056"/>
    </source>
</evidence>
<evidence type="ECO:0000313" key="15">
    <source>
        <dbReference type="Proteomes" id="UP000193944"/>
    </source>
</evidence>
<comment type="similarity">
    <text evidence="9">Belongs to the glycosyltransferase 8 family. Glycogenin subfamily.</text>
</comment>
<comment type="subcellular location">
    <subcellularLocation>
        <location evidence="2">Cytoplasm</location>
    </subcellularLocation>
</comment>
<keyword evidence="6" id="KW-0320">Glycogen biosynthesis</keyword>
<dbReference type="GO" id="GO:0005978">
    <property type="term" value="P:glycogen biosynthetic process"/>
    <property type="evidence" value="ECO:0007669"/>
    <property type="project" value="UniProtKB-KW"/>
</dbReference>
<keyword evidence="15" id="KW-1185">Reference proteome</keyword>
<evidence type="ECO:0000256" key="3">
    <source>
        <dbReference type="ARBA" id="ARBA00022490"/>
    </source>
</evidence>
<dbReference type="GO" id="GO:0005737">
    <property type="term" value="C:cytoplasm"/>
    <property type="evidence" value="ECO:0007669"/>
    <property type="project" value="UniProtKB-SubCell"/>
</dbReference>
<comment type="catalytic activity">
    <reaction evidence="11">
        <text>[1,4-alpha-D-glucosyl](n)-L-tyrosyl-[glycogenin] + UDP-alpha-D-glucose = [1,4-alpha-D-glucosyl](n+1)-L-tyrosyl-[glycogenin] + UDP + H(+)</text>
        <dbReference type="Rhea" id="RHEA:56560"/>
        <dbReference type="Rhea" id="RHEA-COMP:14606"/>
        <dbReference type="Rhea" id="RHEA-COMP:14607"/>
        <dbReference type="ChEBI" id="CHEBI:15378"/>
        <dbReference type="ChEBI" id="CHEBI:58223"/>
        <dbReference type="ChEBI" id="CHEBI:58885"/>
        <dbReference type="ChEBI" id="CHEBI:140574"/>
        <dbReference type="EC" id="2.4.1.186"/>
    </reaction>
</comment>
<dbReference type="GO" id="GO:0046872">
    <property type="term" value="F:metal ion binding"/>
    <property type="evidence" value="ECO:0007669"/>
    <property type="project" value="UniProtKB-KW"/>
</dbReference>
<evidence type="ECO:0000256" key="13">
    <source>
        <dbReference type="ARBA" id="ARBA00057883"/>
    </source>
</evidence>
<evidence type="ECO:0000256" key="11">
    <source>
        <dbReference type="ARBA" id="ARBA00050886"/>
    </source>
</evidence>
<dbReference type="PANTHER" id="PTHR11183">
    <property type="entry name" value="GLYCOGENIN SUBFAMILY MEMBER"/>
    <property type="match status" value="1"/>
</dbReference>
<dbReference type="EC" id="2.4.1.186" evidence="10"/>
<evidence type="ECO:0000256" key="8">
    <source>
        <dbReference type="ARBA" id="ARBA00023211"/>
    </source>
</evidence>
<dbReference type="Proteomes" id="UP000193944">
    <property type="component" value="Unassembled WGS sequence"/>
</dbReference>
<reference evidence="14 15" key="1">
    <citation type="submission" date="2016-08" db="EMBL/GenBank/DDBJ databases">
        <title>A Parts List for Fungal Cellulosomes Revealed by Comparative Genomics.</title>
        <authorList>
            <consortium name="DOE Joint Genome Institute"/>
            <person name="Haitjema C.H."/>
            <person name="Gilmore S.P."/>
            <person name="Henske J.K."/>
            <person name="Solomon K.V."/>
            <person name="De Groot R."/>
            <person name="Kuo A."/>
            <person name="Mondo S.J."/>
            <person name="Salamov A.A."/>
            <person name="Labutti K."/>
            <person name="Zhao Z."/>
            <person name="Chiniquy J."/>
            <person name="Barry K."/>
            <person name="Brewer H.M."/>
            <person name="Purvine S.O."/>
            <person name="Wright A.T."/>
            <person name="Boxma B."/>
            <person name="Van Alen T."/>
            <person name="Hackstein J.H."/>
            <person name="Baker S.E."/>
            <person name="Grigoriev I.V."/>
            <person name="O'Malley M.A."/>
        </authorList>
    </citation>
    <scope>NUCLEOTIDE SEQUENCE [LARGE SCALE GENOMIC DNA]</scope>
    <source>
        <strain evidence="14 15">S4</strain>
    </source>
</reference>
<evidence type="ECO:0000256" key="9">
    <source>
        <dbReference type="ARBA" id="ARBA00038162"/>
    </source>
</evidence>
<comment type="caution">
    <text evidence="14">The sequence shown here is derived from an EMBL/GenBank/DDBJ whole genome shotgun (WGS) entry which is preliminary data.</text>
</comment>
<reference evidence="14 15" key="2">
    <citation type="submission" date="2016-08" db="EMBL/GenBank/DDBJ databases">
        <title>Pervasive Adenine N6-methylation of Active Genes in Fungi.</title>
        <authorList>
            <consortium name="DOE Joint Genome Institute"/>
            <person name="Mondo S.J."/>
            <person name="Dannebaum R.O."/>
            <person name="Kuo R.C."/>
            <person name="Labutti K."/>
            <person name="Haridas S."/>
            <person name="Kuo A."/>
            <person name="Salamov A."/>
            <person name="Ahrendt S.R."/>
            <person name="Lipzen A."/>
            <person name="Sullivan W."/>
            <person name="Andreopoulos W.B."/>
            <person name="Clum A."/>
            <person name="Lindquist E."/>
            <person name="Daum C."/>
            <person name="Ramamoorthy G.K."/>
            <person name="Gryganskyi A."/>
            <person name="Culley D."/>
            <person name="Magnuson J.K."/>
            <person name="James T.Y."/>
            <person name="O'Malley M.A."/>
            <person name="Stajich J.E."/>
            <person name="Spatafora J.W."/>
            <person name="Visel A."/>
            <person name="Grigoriev I.V."/>
        </authorList>
    </citation>
    <scope>NUCLEOTIDE SEQUENCE [LARGE SCALE GENOMIC DNA]</scope>
    <source>
        <strain evidence="14 15">S4</strain>
    </source>
</reference>
<evidence type="ECO:0000313" key="14">
    <source>
        <dbReference type="EMBL" id="ORX75513.1"/>
    </source>
</evidence>
<dbReference type="CDD" id="cd02537">
    <property type="entry name" value="GT8_Glycogenin"/>
    <property type="match status" value="1"/>
</dbReference>
<evidence type="ECO:0000256" key="2">
    <source>
        <dbReference type="ARBA" id="ARBA00004496"/>
    </source>
</evidence>
<feature type="non-terminal residue" evidence="14">
    <location>
        <position position="233"/>
    </location>
</feature>
<dbReference type="GO" id="GO:0008466">
    <property type="term" value="F:glycogenin glucosyltransferase activity"/>
    <property type="evidence" value="ECO:0007669"/>
    <property type="project" value="UniProtKB-EC"/>
</dbReference>
<keyword evidence="5" id="KW-0479">Metal-binding</keyword>
<gene>
    <name evidence="14" type="ORF">BCR32DRAFT_210223</name>
</gene>
<dbReference type="EMBL" id="MCFG01000352">
    <property type="protein sequence ID" value="ORX75513.1"/>
    <property type="molecule type" value="Genomic_DNA"/>
</dbReference>
<comment type="catalytic activity">
    <reaction evidence="12">
        <text>L-tyrosyl-[glycogenin] + UDP-alpha-D-glucose = alpha-D-glucosyl-L-tyrosyl-[glycogenin] + UDP + H(+)</text>
        <dbReference type="Rhea" id="RHEA:23360"/>
        <dbReference type="Rhea" id="RHEA-COMP:14604"/>
        <dbReference type="Rhea" id="RHEA-COMP:14605"/>
        <dbReference type="ChEBI" id="CHEBI:15378"/>
        <dbReference type="ChEBI" id="CHEBI:46858"/>
        <dbReference type="ChEBI" id="CHEBI:58223"/>
        <dbReference type="ChEBI" id="CHEBI:58885"/>
        <dbReference type="ChEBI" id="CHEBI:140573"/>
        <dbReference type="EC" id="2.4.1.186"/>
    </reaction>
</comment>
<dbReference type="OrthoDB" id="2014201at2759"/>
<keyword evidence="3" id="KW-0963">Cytoplasm</keyword>
<evidence type="ECO:0000256" key="1">
    <source>
        <dbReference type="ARBA" id="ARBA00001936"/>
    </source>
</evidence>
<evidence type="ECO:0000256" key="12">
    <source>
        <dbReference type="ARBA" id="ARBA00052293"/>
    </source>
</evidence>
<dbReference type="Gene3D" id="3.90.550.10">
    <property type="entry name" value="Spore Coat Polysaccharide Biosynthesis Protein SpsA, Chain A"/>
    <property type="match status" value="1"/>
</dbReference>
<evidence type="ECO:0000256" key="7">
    <source>
        <dbReference type="ARBA" id="ARBA00023180"/>
    </source>
</evidence>
<comment type="cofactor">
    <cofactor evidence="1">
        <name>Mn(2+)</name>
        <dbReference type="ChEBI" id="CHEBI:29035"/>
    </cofactor>
</comment>
<accession>A0A1Y1WPR2</accession>
<dbReference type="InterPro" id="IPR002495">
    <property type="entry name" value="Glyco_trans_8"/>
</dbReference>
<organism evidence="14 15">
    <name type="scientific">Anaeromyces robustus</name>
    <dbReference type="NCBI Taxonomy" id="1754192"/>
    <lineage>
        <taxon>Eukaryota</taxon>
        <taxon>Fungi</taxon>
        <taxon>Fungi incertae sedis</taxon>
        <taxon>Chytridiomycota</taxon>
        <taxon>Chytridiomycota incertae sedis</taxon>
        <taxon>Neocallimastigomycetes</taxon>
        <taxon>Neocallimastigales</taxon>
        <taxon>Neocallimastigaceae</taxon>
        <taxon>Anaeromyces</taxon>
    </lineage>
</organism>
<dbReference type="InterPro" id="IPR050587">
    <property type="entry name" value="GNT1/Glycosyltrans_8"/>
</dbReference>
<name>A0A1Y1WPR2_9FUNG</name>
<comment type="function">
    <text evidence="13">Self-glucosylating initiator of glycogen synthesis. It catalyzes the formation of a short alpha (1,4)-glucosyl chain covalently attached via a glucose 1-O-tyrosyl linkage to internal tyrosine residues and these chains act as primers for the elongation reaction catalyzed by glycogen synthase.</text>
</comment>
<keyword evidence="7" id="KW-0325">Glycoprotein</keyword>
<proteinExistence type="inferred from homology"/>
<evidence type="ECO:0000256" key="10">
    <source>
        <dbReference type="ARBA" id="ARBA00038934"/>
    </source>
</evidence>
<evidence type="ECO:0000256" key="5">
    <source>
        <dbReference type="ARBA" id="ARBA00022723"/>
    </source>
</evidence>
<dbReference type="AlphaFoldDB" id="A0A1Y1WPR2"/>
<evidence type="ECO:0000256" key="4">
    <source>
        <dbReference type="ARBA" id="ARBA00022679"/>
    </source>
</evidence>